<dbReference type="InterPro" id="IPR039421">
    <property type="entry name" value="Type_1_exporter"/>
</dbReference>
<evidence type="ECO:0000256" key="7">
    <source>
        <dbReference type="SAM" id="Phobius"/>
    </source>
</evidence>
<feature type="transmembrane region" description="Helical" evidence="7">
    <location>
        <begin position="153"/>
        <end position="172"/>
    </location>
</feature>
<dbReference type="InterPro" id="IPR017871">
    <property type="entry name" value="ABC_transporter-like_CS"/>
</dbReference>
<dbReference type="GO" id="GO:0140359">
    <property type="term" value="F:ABC-type transporter activity"/>
    <property type="evidence" value="ECO:0007669"/>
    <property type="project" value="InterPro"/>
</dbReference>
<dbReference type="PROSITE" id="PS50893">
    <property type="entry name" value="ABC_TRANSPORTER_2"/>
    <property type="match status" value="1"/>
</dbReference>
<protein>
    <submittedName>
        <fullName evidence="10">Thiol reductant ABC exporter subunit CydC</fullName>
    </submittedName>
</protein>
<dbReference type="PROSITE" id="PS50929">
    <property type="entry name" value="ABC_TM1F"/>
    <property type="match status" value="1"/>
</dbReference>
<name>A0A919CSI1_9PROT</name>
<dbReference type="NCBIfam" id="TIGR02868">
    <property type="entry name" value="CydC"/>
    <property type="match status" value="1"/>
</dbReference>
<dbReference type="GO" id="GO:0016887">
    <property type="term" value="F:ATP hydrolysis activity"/>
    <property type="evidence" value="ECO:0007669"/>
    <property type="project" value="InterPro"/>
</dbReference>
<dbReference type="GO" id="GO:0005886">
    <property type="term" value="C:plasma membrane"/>
    <property type="evidence" value="ECO:0007669"/>
    <property type="project" value="UniProtKB-SubCell"/>
</dbReference>
<sequence>MRDLLVLLALARGRAGWMALGAGFALTATATGIALLGLAGGLVAGAGAGIAVGAIAWLRALALGRTAARYLERLTTHEATFRVLADLRLWFFERAIPLAPARLGGWRGGDLMARLVSDIDALDGLYLRLVTPTAVALLTVVGLAAVLGSLSPAIAVPVVALLALAGLGVPALTERAGRGVGGVQVAAAARLRVAAVDLVQGMADLAANQALDRQAAVIAEAEAGHEAALHRQAAISAAGTAATQLVSQLALVAVVLGWAALASGAGGTPLVAVAVLVTLAAFEAVAPLPLAWQLLGRTKAAARRIREVAEAAPAVCDPVRKGPPPASNALALEAVSFRYPGAERPALDGVDLAVPDGGRLGIAGPSGAGKSTLLALLLRFHDPDAGRVTLGGVDLRDLAVADLHARIGVLSQATSILAGSLRENLAIAAPEADEATLRAALDRAGLGTFLAALPDGLDTWLGEAGVAVSGGEARRIALARVLLKDAPILLLDEPTEGLDAETERAVLAALAPAMQGRTVVTISHRPAPLAAMDRVARLEAGRIVEATD</sequence>
<gene>
    <name evidence="10" type="ORF">GCM10017083_51500</name>
</gene>
<evidence type="ECO:0000259" key="9">
    <source>
        <dbReference type="PROSITE" id="PS50929"/>
    </source>
</evidence>
<keyword evidence="11" id="KW-1185">Reference proteome</keyword>
<dbReference type="Gene3D" id="3.40.50.300">
    <property type="entry name" value="P-loop containing nucleotide triphosphate hydrolases"/>
    <property type="match status" value="1"/>
</dbReference>
<dbReference type="SUPFAM" id="SSF52540">
    <property type="entry name" value="P-loop containing nucleoside triphosphate hydrolases"/>
    <property type="match status" value="1"/>
</dbReference>
<feature type="domain" description="ABC transporter" evidence="8">
    <location>
        <begin position="330"/>
        <end position="546"/>
    </location>
</feature>
<evidence type="ECO:0000256" key="1">
    <source>
        <dbReference type="ARBA" id="ARBA00004651"/>
    </source>
</evidence>
<evidence type="ECO:0000313" key="11">
    <source>
        <dbReference type="Proteomes" id="UP000630353"/>
    </source>
</evidence>
<reference evidence="10" key="1">
    <citation type="journal article" date="2014" name="Int. J. Syst. Evol. Microbiol.">
        <title>Complete genome sequence of Corynebacterium casei LMG S-19264T (=DSM 44701T), isolated from a smear-ripened cheese.</title>
        <authorList>
            <consortium name="US DOE Joint Genome Institute (JGI-PGF)"/>
            <person name="Walter F."/>
            <person name="Albersmeier A."/>
            <person name="Kalinowski J."/>
            <person name="Ruckert C."/>
        </authorList>
    </citation>
    <scope>NUCLEOTIDE SEQUENCE</scope>
    <source>
        <strain evidence="10">KCTC 42651</strain>
    </source>
</reference>
<dbReference type="RefSeq" id="WP_189995184.1">
    <property type="nucleotide sequence ID" value="NZ_BMZS01000015.1"/>
</dbReference>
<dbReference type="SUPFAM" id="SSF90123">
    <property type="entry name" value="ABC transporter transmembrane region"/>
    <property type="match status" value="1"/>
</dbReference>
<dbReference type="InterPro" id="IPR014223">
    <property type="entry name" value="ABC_CydC/D"/>
</dbReference>
<reference evidence="10" key="2">
    <citation type="submission" date="2020-09" db="EMBL/GenBank/DDBJ databases">
        <authorList>
            <person name="Sun Q."/>
            <person name="Kim S."/>
        </authorList>
    </citation>
    <scope>NUCLEOTIDE SEQUENCE</scope>
    <source>
        <strain evidence="10">KCTC 42651</strain>
    </source>
</reference>
<evidence type="ECO:0000259" key="8">
    <source>
        <dbReference type="PROSITE" id="PS50893"/>
    </source>
</evidence>
<dbReference type="Proteomes" id="UP000630353">
    <property type="component" value="Unassembled WGS sequence"/>
</dbReference>
<comment type="caution">
    <text evidence="10">The sequence shown here is derived from an EMBL/GenBank/DDBJ whole genome shotgun (WGS) entry which is preliminary data.</text>
</comment>
<dbReference type="GO" id="GO:0045454">
    <property type="term" value="P:cell redox homeostasis"/>
    <property type="evidence" value="ECO:0007669"/>
    <property type="project" value="InterPro"/>
</dbReference>
<dbReference type="GO" id="GO:0034775">
    <property type="term" value="P:glutathione transmembrane transport"/>
    <property type="evidence" value="ECO:0007669"/>
    <property type="project" value="InterPro"/>
</dbReference>
<dbReference type="AlphaFoldDB" id="A0A919CSI1"/>
<dbReference type="Pfam" id="PF00005">
    <property type="entry name" value="ABC_tran"/>
    <property type="match status" value="1"/>
</dbReference>
<dbReference type="InterPro" id="IPR003439">
    <property type="entry name" value="ABC_transporter-like_ATP-bd"/>
</dbReference>
<evidence type="ECO:0000256" key="6">
    <source>
        <dbReference type="ARBA" id="ARBA00023136"/>
    </source>
</evidence>
<dbReference type="InterPro" id="IPR036640">
    <property type="entry name" value="ABC1_TM_sf"/>
</dbReference>
<comment type="subcellular location">
    <subcellularLocation>
        <location evidence="1">Cell membrane</location>
        <topology evidence="1">Multi-pass membrane protein</topology>
    </subcellularLocation>
</comment>
<evidence type="ECO:0000256" key="3">
    <source>
        <dbReference type="ARBA" id="ARBA00022741"/>
    </source>
</evidence>
<keyword evidence="6 7" id="KW-0472">Membrane</keyword>
<feature type="domain" description="ABC transmembrane type-1" evidence="9">
    <location>
        <begin position="19"/>
        <end position="256"/>
    </location>
</feature>
<dbReference type="PANTHER" id="PTHR24221:SF654">
    <property type="entry name" value="ATP-BINDING CASSETTE SUB-FAMILY B MEMBER 6"/>
    <property type="match status" value="1"/>
</dbReference>
<evidence type="ECO:0000256" key="5">
    <source>
        <dbReference type="ARBA" id="ARBA00022989"/>
    </source>
</evidence>
<evidence type="ECO:0000256" key="4">
    <source>
        <dbReference type="ARBA" id="ARBA00022840"/>
    </source>
</evidence>
<evidence type="ECO:0000256" key="2">
    <source>
        <dbReference type="ARBA" id="ARBA00022692"/>
    </source>
</evidence>
<feature type="transmembrane region" description="Helical" evidence="7">
    <location>
        <begin position="245"/>
        <end position="265"/>
    </location>
</feature>
<keyword evidence="4" id="KW-0067">ATP-binding</keyword>
<dbReference type="Gene3D" id="1.20.1560.10">
    <property type="entry name" value="ABC transporter type 1, transmembrane domain"/>
    <property type="match status" value="1"/>
</dbReference>
<proteinExistence type="predicted"/>
<dbReference type="EMBL" id="BMZS01000015">
    <property type="protein sequence ID" value="GHD62598.1"/>
    <property type="molecule type" value="Genomic_DNA"/>
</dbReference>
<evidence type="ECO:0000313" key="10">
    <source>
        <dbReference type="EMBL" id="GHD62598.1"/>
    </source>
</evidence>
<dbReference type="GO" id="GO:0005524">
    <property type="term" value="F:ATP binding"/>
    <property type="evidence" value="ECO:0007669"/>
    <property type="project" value="UniProtKB-KW"/>
</dbReference>
<feature type="transmembrane region" description="Helical" evidence="7">
    <location>
        <begin position="271"/>
        <end position="295"/>
    </location>
</feature>
<dbReference type="PROSITE" id="PS00211">
    <property type="entry name" value="ABC_TRANSPORTER_1"/>
    <property type="match status" value="1"/>
</dbReference>
<dbReference type="InterPro" id="IPR011527">
    <property type="entry name" value="ABC1_TM_dom"/>
</dbReference>
<keyword evidence="3" id="KW-0547">Nucleotide-binding</keyword>
<dbReference type="InterPro" id="IPR027417">
    <property type="entry name" value="P-loop_NTPase"/>
</dbReference>
<dbReference type="InterPro" id="IPR003593">
    <property type="entry name" value="AAA+_ATPase"/>
</dbReference>
<feature type="transmembrane region" description="Helical" evidence="7">
    <location>
        <begin position="125"/>
        <end position="147"/>
    </location>
</feature>
<feature type="transmembrane region" description="Helical" evidence="7">
    <location>
        <begin position="31"/>
        <end position="58"/>
    </location>
</feature>
<organism evidence="10 11">
    <name type="scientific">Thalassobaculum fulvum</name>
    <dbReference type="NCBI Taxonomy" id="1633335"/>
    <lineage>
        <taxon>Bacteria</taxon>
        <taxon>Pseudomonadati</taxon>
        <taxon>Pseudomonadota</taxon>
        <taxon>Alphaproteobacteria</taxon>
        <taxon>Rhodospirillales</taxon>
        <taxon>Thalassobaculaceae</taxon>
        <taxon>Thalassobaculum</taxon>
    </lineage>
</organism>
<dbReference type="SMART" id="SM00382">
    <property type="entry name" value="AAA"/>
    <property type="match status" value="1"/>
</dbReference>
<keyword evidence="5 7" id="KW-1133">Transmembrane helix</keyword>
<accession>A0A919CSI1</accession>
<dbReference type="PANTHER" id="PTHR24221">
    <property type="entry name" value="ATP-BINDING CASSETTE SUB-FAMILY B"/>
    <property type="match status" value="1"/>
</dbReference>
<keyword evidence="2 7" id="KW-0812">Transmembrane</keyword>